<comment type="caution">
    <text evidence="2">The sequence shown here is derived from an EMBL/GenBank/DDBJ whole genome shotgun (WGS) entry which is preliminary data.</text>
</comment>
<accession>A0AAU9PVB7</accession>
<sequence>MEKKNRVAVGVPGGHSISPEGNSRKGGGGGTREGQQRWLNEGEGGNGDLRLHRRPRHLQQPAEEEEDNDAGKNGEEGRWCETHRGQQQQSRFMAFRRPT</sequence>
<dbReference type="AlphaFoldDB" id="A0AAU9PVB7"/>
<keyword evidence="3" id="KW-1185">Reference proteome</keyword>
<evidence type="ECO:0000256" key="1">
    <source>
        <dbReference type="SAM" id="MobiDB-lite"/>
    </source>
</evidence>
<proteinExistence type="predicted"/>
<protein>
    <submittedName>
        <fullName evidence="2">Uncharacterized protein</fullName>
    </submittedName>
</protein>
<feature type="compositionally biased region" description="Basic and acidic residues" evidence="1">
    <location>
        <begin position="69"/>
        <end position="84"/>
    </location>
</feature>
<dbReference type="EMBL" id="CAKMRJ010005745">
    <property type="protein sequence ID" value="CAH1454186.1"/>
    <property type="molecule type" value="Genomic_DNA"/>
</dbReference>
<feature type="region of interest" description="Disordered" evidence="1">
    <location>
        <begin position="1"/>
        <end position="99"/>
    </location>
</feature>
<name>A0AAU9PVB7_9ASTR</name>
<dbReference type="Proteomes" id="UP001157418">
    <property type="component" value="Unassembled WGS sequence"/>
</dbReference>
<evidence type="ECO:0000313" key="3">
    <source>
        <dbReference type="Proteomes" id="UP001157418"/>
    </source>
</evidence>
<evidence type="ECO:0000313" key="2">
    <source>
        <dbReference type="EMBL" id="CAH1454186.1"/>
    </source>
</evidence>
<reference evidence="2 3" key="1">
    <citation type="submission" date="2022-01" db="EMBL/GenBank/DDBJ databases">
        <authorList>
            <person name="Xiong W."/>
            <person name="Schranz E."/>
        </authorList>
    </citation>
    <scope>NUCLEOTIDE SEQUENCE [LARGE SCALE GENOMIC DNA]</scope>
</reference>
<organism evidence="2 3">
    <name type="scientific">Lactuca virosa</name>
    <dbReference type="NCBI Taxonomy" id="75947"/>
    <lineage>
        <taxon>Eukaryota</taxon>
        <taxon>Viridiplantae</taxon>
        <taxon>Streptophyta</taxon>
        <taxon>Embryophyta</taxon>
        <taxon>Tracheophyta</taxon>
        <taxon>Spermatophyta</taxon>
        <taxon>Magnoliopsida</taxon>
        <taxon>eudicotyledons</taxon>
        <taxon>Gunneridae</taxon>
        <taxon>Pentapetalae</taxon>
        <taxon>asterids</taxon>
        <taxon>campanulids</taxon>
        <taxon>Asterales</taxon>
        <taxon>Asteraceae</taxon>
        <taxon>Cichorioideae</taxon>
        <taxon>Cichorieae</taxon>
        <taxon>Lactucinae</taxon>
        <taxon>Lactuca</taxon>
    </lineage>
</organism>
<gene>
    <name evidence="2" type="ORF">LVIROSA_LOCUS39377</name>
</gene>